<reference evidence="1" key="2">
    <citation type="submission" date="2022-06" db="UniProtKB">
        <authorList>
            <consortium name="EnsemblMetazoa"/>
        </authorList>
    </citation>
    <scope>IDENTIFICATION</scope>
    <source>
        <strain evidence="1">PS312</strain>
    </source>
</reference>
<organism evidence="1 2">
    <name type="scientific">Pristionchus pacificus</name>
    <name type="common">Parasitic nematode worm</name>
    <dbReference type="NCBI Taxonomy" id="54126"/>
    <lineage>
        <taxon>Eukaryota</taxon>
        <taxon>Metazoa</taxon>
        <taxon>Ecdysozoa</taxon>
        <taxon>Nematoda</taxon>
        <taxon>Chromadorea</taxon>
        <taxon>Rhabditida</taxon>
        <taxon>Rhabditina</taxon>
        <taxon>Diplogasteromorpha</taxon>
        <taxon>Diplogasteroidea</taxon>
        <taxon>Neodiplogasteridae</taxon>
        <taxon>Pristionchus</taxon>
    </lineage>
</organism>
<dbReference type="EnsemblMetazoa" id="PPA22930.1">
    <property type="protein sequence ID" value="PPA22930.1"/>
    <property type="gene ID" value="WBGene00112484"/>
</dbReference>
<name>A0A2A6CCK8_PRIPA</name>
<accession>A0A2A6CCK8</accession>
<dbReference type="Proteomes" id="UP000005239">
    <property type="component" value="Unassembled WGS sequence"/>
</dbReference>
<reference evidence="2" key="1">
    <citation type="journal article" date="2008" name="Nat. Genet.">
        <title>The Pristionchus pacificus genome provides a unique perspective on nematode lifestyle and parasitism.</title>
        <authorList>
            <person name="Dieterich C."/>
            <person name="Clifton S.W."/>
            <person name="Schuster L.N."/>
            <person name="Chinwalla A."/>
            <person name="Delehaunty K."/>
            <person name="Dinkelacker I."/>
            <person name="Fulton L."/>
            <person name="Fulton R."/>
            <person name="Godfrey J."/>
            <person name="Minx P."/>
            <person name="Mitreva M."/>
            <person name="Roeseler W."/>
            <person name="Tian H."/>
            <person name="Witte H."/>
            <person name="Yang S.P."/>
            <person name="Wilson R.K."/>
            <person name="Sommer R.J."/>
        </authorList>
    </citation>
    <scope>NUCLEOTIDE SEQUENCE [LARGE SCALE GENOMIC DNA]</scope>
    <source>
        <strain evidence="2">PS312</strain>
    </source>
</reference>
<protein>
    <submittedName>
        <fullName evidence="1">Uncharacterized protein</fullName>
    </submittedName>
</protein>
<gene>
    <name evidence="1" type="primary">WBGene00112484</name>
</gene>
<sequence>MKLYNHSTANMSPIPELLTDVLRKIFVHSDHSIRELRRTNRAFKDLVEDEFSKFCNMPPLDEMLITVPEDEPGSLVSIILKIHKPLGFVLRKLSERNLGFGIIESEKESMETAKKSVQLEEMLNNPQNVFSTAKQFKRVKQVILKGMGGDIDKIVDYFCNLRCTELLVDDNVLTTEISEDITILARAWEPTKVVIDVAEHSLANQRAFLVELAEVVDDIHIVQRNYFDAASPHYLFDDGVQDTWLEILSDMFSKRVSRIKVEHDNRRITVSAFNRPRFQRFLDEIAIHSPGKNLVLEMNAFYDPFVRSPFPFKVRAEDLLLKVSGANSVNKNCQVSVIHQPNPAG</sequence>
<evidence type="ECO:0000313" key="2">
    <source>
        <dbReference type="Proteomes" id="UP000005239"/>
    </source>
</evidence>
<dbReference type="AlphaFoldDB" id="A0A2A6CCK8"/>
<accession>A0A8R1YG33</accession>
<keyword evidence="2" id="KW-1185">Reference proteome</keyword>
<proteinExistence type="predicted"/>
<evidence type="ECO:0000313" key="1">
    <source>
        <dbReference type="EnsemblMetazoa" id="PPA22930.1"/>
    </source>
</evidence>